<feature type="domain" description="Glycosyl transferase family 28 C-terminal" evidence="13">
    <location>
        <begin position="193"/>
        <end position="347"/>
    </location>
</feature>
<accession>A0ABP8JF92</accession>
<evidence type="ECO:0000313" key="15">
    <source>
        <dbReference type="Proteomes" id="UP001500642"/>
    </source>
</evidence>
<evidence type="ECO:0000313" key="14">
    <source>
        <dbReference type="EMBL" id="GAA4389805.1"/>
    </source>
</evidence>
<dbReference type="Pfam" id="PF04101">
    <property type="entry name" value="Glyco_tran_28_C"/>
    <property type="match status" value="1"/>
</dbReference>
<dbReference type="PANTHER" id="PTHR21015:SF22">
    <property type="entry name" value="GLYCOSYLTRANSFERASE"/>
    <property type="match status" value="1"/>
</dbReference>
<feature type="binding site" evidence="10">
    <location>
        <position position="296"/>
    </location>
    <ligand>
        <name>UDP-N-acetyl-alpha-D-glucosamine</name>
        <dbReference type="ChEBI" id="CHEBI:57705"/>
    </ligand>
</feature>
<dbReference type="RefSeq" id="WP_175406974.1">
    <property type="nucleotide sequence ID" value="NZ_BAABGL010000008.1"/>
</dbReference>
<keyword evidence="2 10" id="KW-0132">Cell division</keyword>
<evidence type="ECO:0000256" key="8">
    <source>
        <dbReference type="ARBA" id="ARBA00023306"/>
    </source>
</evidence>
<evidence type="ECO:0000259" key="12">
    <source>
        <dbReference type="Pfam" id="PF03033"/>
    </source>
</evidence>
<keyword evidence="15" id="KW-1185">Reference proteome</keyword>
<evidence type="ECO:0000256" key="3">
    <source>
        <dbReference type="ARBA" id="ARBA00022676"/>
    </source>
</evidence>
<dbReference type="PANTHER" id="PTHR21015">
    <property type="entry name" value="UDP-N-ACETYLGLUCOSAMINE--N-ACETYLMURAMYL-(PENTAPEPTIDE) PYROPHOSPHORYL-UNDECAPRENOL N-ACETYLGLUCOSAMINE TRANSFERASE 1"/>
    <property type="match status" value="1"/>
</dbReference>
<name>A0ABP8JF92_9MICO</name>
<evidence type="ECO:0000256" key="1">
    <source>
        <dbReference type="ARBA" id="ARBA00022475"/>
    </source>
</evidence>
<dbReference type="Proteomes" id="UP001500642">
    <property type="component" value="Unassembled WGS sequence"/>
</dbReference>
<protein>
    <recommendedName>
        <fullName evidence="10">UDP-N-acetylglucosamine--N-acetylmuramyl-(pentapeptide) pyrophosphoryl-undecaprenol N-acetylglucosamine transferase</fullName>
        <ecNumber evidence="10">2.4.1.227</ecNumber>
    </recommendedName>
    <alternativeName>
        <fullName evidence="10">Undecaprenyl-PP-MurNAc-pentapeptide-UDPGlcNAc GlcNAc transferase</fullName>
    </alternativeName>
</protein>
<evidence type="ECO:0000256" key="11">
    <source>
        <dbReference type="SAM" id="MobiDB-lite"/>
    </source>
</evidence>
<feature type="compositionally biased region" description="Basic and acidic residues" evidence="11">
    <location>
        <begin position="366"/>
        <end position="386"/>
    </location>
</feature>
<dbReference type="InterPro" id="IPR004276">
    <property type="entry name" value="GlycoTrans_28_N"/>
</dbReference>
<feature type="binding site" evidence="10">
    <location>
        <position position="126"/>
    </location>
    <ligand>
        <name>UDP-N-acetyl-alpha-D-glucosamine</name>
        <dbReference type="ChEBI" id="CHEBI:57705"/>
    </ligand>
</feature>
<evidence type="ECO:0000256" key="2">
    <source>
        <dbReference type="ARBA" id="ARBA00022618"/>
    </source>
</evidence>
<feature type="region of interest" description="Disordered" evidence="11">
    <location>
        <begin position="366"/>
        <end position="402"/>
    </location>
</feature>
<comment type="similarity">
    <text evidence="10">Belongs to the glycosyltransferase 28 family. MurG subfamily.</text>
</comment>
<dbReference type="Gene3D" id="3.40.50.2000">
    <property type="entry name" value="Glycogen Phosphorylase B"/>
    <property type="match status" value="2"/>
</dbReference>
<proteinExistence type="inferred from homology"/>
<keyword evidence="6 10" id="KW-0573">Peptidoglycan synthesis</keyword>
<evidence type="ECO:0000256" key="7">
    <source>
        <dbReference type="ARBA" id="ARBA00023136"/>
    </source>
</evidence>
<comment type="caution">
    <text evidence="10">Lacks conserved residue(s) required for the propagation of feature annotation.</text>
</comment>
<keyword evidence="8 10" id="KW-0131">Cell cycle</keyword>
<dbReference type="Pfam" id="PF03033">
    <property type="entry name" value="Glyco_transf_28"/>
    <property type="match status" value="1"/>
</dbReference>
<dbReference type="SUPFAM" id="SSF53756">
    <property type="entry name" value="UDP-Glycosyltransferase/glycogen phosphorylase"/>
    <property type="match status" value="1"/>
</dbReference>
<keyword evidence="1 10" id="KW-1003">Cell membrane</keyword>
<dbReference type="EC" id="2.4.1.227" evidence="10"/>
<comment type="catalytic activity">
    <reaction evidence="10">
        <text>di-trans,octa-cis-undecaprenyl diphospho-N-acetyl-alpha-D-muramoyl-L-alanyl-D-glutamyl-meso-2,6-diaminopimeloyl-D-alanyl-D-alanine + UDP-N-acetyl-alpha-D-glucosamine = di-trans,octa-cis-undecaprenyl diphospho-[N-acetyl-alpha-D-glucosaminyl-(1-&gt;4)]-N-acetyl-alpha-D-muramoyl-L-alanyl-D-glutamyl-meso-2,6-diaminopimeloyl-D-alanyl-D-alanine + UDP + H(+)</text>
        <dbReference type="Rhea" id="RHEA:31227"/>
        <dbReference type="ChEBI" id="CHEBI:15378"/>
        <dbReference type="ChEBI" id="CHEBI:57705"/>
        <dbReference type="ChEBI" id="CHEBI:58223"/>
        <dbReference type="ChEBI" id="CHEBI:61387"/>
        <dbReference type="ChEBI" id="CHEBI:61388"/>
        <dbReference type="EC" id="2.4.1.227"/>
    </reaction>
</comment>
<dbReference type="CDD" id="cd03785">
    <property type="entry name" value="GT28_MurG"/>
    <property type="match status" value="1"/>
</dbReference>
<dbReference type="EMBL" id="BAABGL010000008">
    <property type="protein sequence ID" value="GAA4389805.1"/>
    <property type="molecule type" value="Genomic_DNA"/>
</dbReference>
<keyword evidence="9 10" id="KW-0961">Cell wall biogenesis/degradation</keyword>
<comment type="function">
    <text evidence="10">Cell wall formation. Catalyzes the transfer of a GlcNAc subunit on undecaprenyl-pyrophosphoryl-MurNAc-pentapeptide (lipid intermediate I) to form undecaprenyl-pyrophosphoryl-MurNAc-(pentapeptide)GlcNAc (lipid intermediate II).</text>
</comment>
<keyword evidence="3 10" id="KW-0328">Glycosyltransferase</keyword>
<evidence type="ECO:0000259" key="13">
    <source>
        <dbReference type="Pfam" id="PF04101"/>
    </source>
</evidence>
<comment type="pathway">
    <text evidence="10">Cell wall biogenesis; peptidoglycan biosynthesis.</text>
</comment>
<comment type="subcellular location">
    <subcellularLocation>
        <location evidence="10">Cell membrane</location>
        <topology evidence="10">Peripheral membrane protein</topology>
        <orientation evidence="10">Cytoplasmic side</orientation>
    </subcellularLocation>
</comment>
<evidence type="ECO:0000256" key="4">
    <source>
        <dbReference type="ARBA" id="ARBA00022679"/>
    </source>
</evidence>
<evidence type="ECO:0000256" key="6">
    <source>
        <dbReference type="ARBA" id="ARBA00022984"/>
    </source>
</evidence>
<evidence type="ECO:0000256" key="9">
    <source>
        <dbReference type="ARBA" id="ARBA00023316"/>
    </source>
</evidence>
<feature type="domain" description="Glycosyltransferase family 28 N-terminal" evidence="12">
    <location>
        <begin position="5"/>
        <end position="138"/>
    </location>
</feature>
<dbReference type="InterPro" id="IPR006009">
    <property type="entry name" value="GlcNAc_MurG"/>
</dbReference>
<evidence type="ECO:0000256" key="10">
    <source>
        <dbReference type="HAMAP-Rule" id="MF_00033"/>
    </source>
</evidence>
<organism evidence="14 15">
    <name type="scientific">Brevibacterium pityocampae</name>
    <dbReference type="NCBI Taxonomy" id="506594"/>
    <lineage>
        <taxon>Bacteria</taxon>
        <taxon>Bacillati</taxon>
        <taxon>Actinomycetota</taxon>
        <taxon>Actinomycetes</taxon>
        <taxon>Micrococcales</taxon>
        <taxon>Brevibacteriaceae</taxon>
        <taxon>Brevibacterium</taxon>
    </lineage>
</organism>
<keyword evidence="7 10" id="KW-0472">Membrane</keyword>
<feature type="binding site" evidence="10">
    <location>
        <position position="200"/>
    </location>
    <ligand>
        <name>UDP-N-acetyl-alpha-D-glucosamine</name>
        <dbReference type="ChEBI" id="CHEBI:57705"/>
    </ligand>
</feature>
<keyword evidence="4 10" id="KW-0808">Transferase</keyword>
<feature type="binding site" evidence="10">
    <location>
        <position position="164"/>
    </location>
    <ligand>
        <name>UDP-N-acetyl-alpha-D-glucosamine</name>
        <dbReference type="ChEBI" id="CHEBI:57705"/>
    </ligand>
</feature>
<sequence>MPLTVLFAGGGTTGHISPMLAIADDLAFQVPDAQILMLGTAEGLETRLVPEAGHELLTIDKVPAPRRIDAGLVRFPGRLLGTVSAVTRIIRERGVDVVCGVGGYVSTPAYLAARRTGTPIVVHEANARPGLANRLGARLTPRRRVGYTFASTPLTGEHVGMPMRSAIEAVDRTDPAARARAAVALGLDPQRRTLVVTGGSLGAQAMNEAFRAAMPELMAAGLQILHITGAGKGADLAAAAERYHGYHVVDYVDGMENVYAAADLLICRAGAGTVAEATTAQVPAIYVPLPIGNGEQRLNAADAAAAGAAEIIENADFTAESIRTRIIPLLTDDARLEAMEQAARSMVFPQTAARTMVAMILDAAGLDHPHRPYPPERRTRDERARGGSDSPTTEPPDSEGHP</sequence>
<dbReference type="InterPro" id="IPR007235">
    <property type="entry name" value="Glyco_trans_28_C"/>
</dbReference>
<dbReference type="HAMAP" id="MF_00033">
    <property type="entry name" value="MurG"/>
    <property type="match status" value="1"/>
</dbReference>
<comment type="caution">
    <text evidence="14">The sequence shown here is derived from an EMBL/GenBank/DDBJ whole genome shotgun (WGS) entry which is preliminary data.</text>
</comment>
<gene>
    <name evidence="10 14" type="primary">murG</name>
    <name evidence="14" type="ORF">GCM10023167_15810</name>
</gene>
<evidence type="ECO:0000256" key="5">
    <source>
        <dbReference type="ARBA" id="ARBA00022960"/>
    </source>
</evidence>
<keyword evidence="5 10" id="KW-0133">Cell shape</keyword>
<reference evidence="15" key="1">
    <citation type="journal article" date="2019" name="Int. J. Syst. Evol. Microbiol.">
        <title>The Global Catalogue of Microorganisms (GCM) 10K type strain sequencing project: providing services to taxonomists for standard genome sequencing and annotation.</title>
        <authorList>
            <consortium name="The Broad Institute Genomics Platform"/>
            <consortium name="The Broad Institute Genome Sequencing Center for Infectious Disease"/>
            <person name="Wu L."/>
            <person name="Ma J."/>
        </authorList>
    </citation>
    <scope>NUCLEOTIDE SEQUENCE [LARGE SCALE GENOMIC DNA]</scope>
    <source>
        <strain evidence="15">JCM 17808</strain>
    </source>
</reference>